<name>A0A9N8ZCD9_9GLOM</name>
<dbReference type="AlphaFoldDB" id="A0A9N8ZCD9"/>
<dbReference type="Proteomes" id="UP000789831">
    <property type="component" value="Unassembled WGS sequence"/>
</dbReference>
<dbReference type="EMBL" id="CAJVPL010000297">
    <property type="protein sequence ID" value="CAG8480142.1"/>
    <property type="molecule type" value="Genomic_DNA"/>
</dbReference>
<organism evidence="1 2">
    <name type="scientific">Ambispora gerdemannii</name>
    <dbReference type="NCBI Taxonomy" id="144530"/>
    <lineage>
        <taxon>Eukaryota</taxon>
        <taxon>Fungi</taxon>
        <taxon>Fungi incertae sedis</taxon>
        <taxon>Mucoromycota</taxon>
        <taxon>Glomeromycotina</taxon>
        <taxon>Glomeromycetes</taxon>
        <taxon>Archaeosporales</taxon>
        <taxon>Ambisporaceae</taxon>
        <taxon>Ambispora</taxon>
    </lineage>
</organism>
<sequence length="264" mass="31353">MVKSNNYNGLNPVIVQALNNLQYRYSDETPEMWCSRVRYPFKKLLEYNPKYFSKNGFIQMVERLGDAHLIFIALYATPWCLSVNKHLNECISKTATRHLAYSKPVKKKVSSELSDDEIEIKKSVVYRLINSAKVIQWTWRAFKLRPKSLAKQVWEAVRNDRTPDRKRFLGILSIPQMKINPKTQEHALHVDEYLDMLKKTNSYQYFIDNHNLAERMVYKEYINYCPSLWIEKKKSQLSGRLDKEAHYLVKEKLEQKGYRQAYIS</sequence>
<keyword evidence="2" id="KW-1185">Reference proteome</keyword>
<accession>A0A9N8ZCD9</accession>
<evidence type="ECO:0000313" key="2">
    <source>
        <dbReference type="Proteomes" id="UP000789831"/>
    </source>
</evidence>
<dbReference type="OrthoDB" id="2379259at2759"/>
<gene>
    <name evidence="1" type="ORF">AGERDE_LOCUS3192</name>
</gene>
<proteinExistence type="predicted"/>
<protein>
    <submittedName>
        <fullName evidence="1">2247_t:CDS:1</fullName>
    </submittedName>
</protein>
<comment type="caution">
    <text evidence="1">The sequence shown here is derived from an EMBL/GenBank/DDBJ whole genome shotgun (WGS) entry which is preliminary data.</text>
</comment>
<evidence type="ECO:0000313" key="1">
    <source>
        <dbReference type="EMBL" id="CAG8480142.1"/>
    </source>
</evidence>
<reference evidence="1" key="1">
    <citation type="submission" date="2021-06" db="EMBL/GenBank/DDBJ databases">
        <authorList>
            <person name="Kallberg Y."/>
            <person name="Tangrot J."/>
            <person name="Rosling A."/>
        </authorList>
    </citation>
    <scope>NUCLEOTIDE SEQUENCE</scope>
    <source>
        <strain evidence="1">MT106</strain>
    </source>
</reference>